<dbReference type="PANTHER" id="PTHR33910">
    <property type="entry name" value="PROTEIN TRANSLOCASE SUBUNIT SECE"/>
    <property type="match status" value="1"/>
</dbReference>
<dbReference type="InterPro" id="IPR001901">
    <property type="entry name" value="Translocase_SecE/Sec61-g"/>
</dbReference>
<dbReference type="Gene3D" id="1.20.5.1030">
    <property type="entry name" value="Preprotein translocase secy subunit"/>
    <property type="match status" value="1"/>
</dbReference>
<evidence type="ECO:0000256" key="9">
    <source>
        <dbReference type="SAM" id="Phobius"/>
    </source>
</evidence>
<comment type="subcellular location">
    <subcellularLocation>
        <location evidence="1">Membrane</location>
    </subcellularLocation>
</comment>
<proteinExistence type="inferred from homology"/>
<dbReference type="InterPro" id="IPR038379">
    <property type="entry name" value="SecE_sf"/>
</dbReference>
<organism evidence="10">
    <name type="scientific">marine sediment metagenome</name>
    <dbReference type="NCBI Taxonomy" id="412755"/>
    <lineage>
        <taxon>unclassified sequences</taxon>
        <taxon>metagenomes</taxon>
        <taxon>ecological metagenomes</taxon>
    </lineage>
</organism>
<dbReference type="GO" id="GO:0006886">
    <property type="term" value="P:intracellular protein transport"/>
    <property type="evidence" value="ECO:0007669"/>
    <property type="project" value="InterPro"/>
</dbReference>
<dbReference type="GO" id="GO:0005886">
    <property type="term" value="C:plasma membrane"/>
    <property type="evidence" value="ECO:0007669"/>
    <property type="project" value="TreeGrafter"/>
</dbReference>
<keyword evidence="2" id="KW-0813">Transport</keyword>
<reference evidence="10" key="1">
    <citation type="journal article" date="2014" name="Front. Microbiol.">
        <title>High frequency of phylogenetically diverse reductive dehalogenase-homologous genes in deep subseafloor sedimentary metagenomes.</title>
        <authorList>
            <person name="Kawai M."/>
            <person name="Futagami T."/>
            <person name="Toyoda A."/>
            <person name="Takaki Y."/>
            <person name="Nishi S."/>
            <person name="Hori S."/>
            <person name="Arai W."/>
            <person name="Tsubouchi T."/>
            <person name="Morono Y."/>
            <person name="Uchiyama I."/>
            <person name="Ito T."/>
            <person name="Fujiyama A."/>
            <person name="Inagaki F."/>
            <person name="Takami H."/>
        </authorList>
    </citation>
    <scope>NUCLEOTIDE SEQUENCE</scope>
    <source>
        <strain evidence="10">Expedition CK06-06</strain>
    </source>
</reference>
<evidence type="ECO:0000313" key="10">
    <source>
        <dbReference type="EMBL" id="GAI17356.1"/>
    </source>
</evidence>
<evidence type="ECO:0000256" key="1">
    <source>
        <dbReference type="ARBA" id="ARBA00004370"/>
    </source>
</evidence>
<dbReference type="Pfam" id="PF00584">
    <property type="entry name" value="SecE"/>
    <property type="match status" value="1"/>
</dbReference>
<evidence type="ECO:0000256" key="7">
    <source>
        <dbReference type="ARBA" id="ARBA00023010"/>
    </source>
</evidence>
<dbReference type="GO" id="GO:0009306">
    <property type="term" value="P:protein secretion"/>
    <property type="evidence" value="ECO:0007669"/>
    <property type="project" value="InterPro"/>
</dbReference>
<sequence>MTHHPATAKRSGSRFRFIGETIAELKKVVWLTRREAIYLTVLVLIVAVAMGIFLGAIDYGFTQFVDKLFLGR</sequence>
<dbReference type="PANTHER" id="PTHR33910:SF1">
    <property type="entry name" value="PROTEIN TRANSLOCASE SUBUNIT SECE"/>
    <property type="match status" value="1"/>
</dbReference>
<comment type="caution">
    <text evidence="10">The sequence shown here is derived from an EMBL/GenBank/DDBJ whole genome shotgun (WGS) entry which is preliminary data.</text>
</comment>
<evidence type="ECO:0000256" key="4">
    <source>
        <dbReference type="ARBA" id="ARBA00022692"/>
    </source>
</evidence>
<dbReference type="InterPro" id="IPR005807">
    <property type="entry name" value="SecE_bac"/>
</dbReference>
<keyword evidence="4 9" id="KW-0812">Transmembrane</keyword>
<dbReference type="GO" id="GO:0043952">
    <property type="term" value="P:protein transport by the Sec complex"/>
    <property type="evidence" value="ECO:0007669"/>
    <property type="project" value="TreeGrafter"/>
</dbReference>
<evidence type="ECO:0000256" key="6">
    <source>
        <dbReference type="ARBA" id="ARBA00022989"/>
    </source>
</evidence>
<evidence type="ECO:0000256" key="5">
    <source>
        <dbReference type="ARBA" id="ARBA00022927"/>
    </source>
</evidence>
<accession>X1MGZ0</accession>
<keyword evidence="8 9" id="KW-0472">Membrane</keyword>
<dbReference type="AlphaFoldDB" id="X1MGZ0"/>
<feature type="transmembrane region" description="Helical" evidence="9">
    <location>
        <begin position="36"/>
        <end position="57"/>
    </location>
</feature>
<dbReference type="HAMAP" id="MF_00422">
    <property type="entry name" value="SecE"/>
    <property type="match status" value="1"/>
</dbReference>
<name>X1MGZ0_9ZZZZ</name>
<protein>
    <recommendedName>
        <fullName evidence="11">Protein translocase subunit SecE</fullName>
    </recommendedName>
</protein>
<dbReference type="GO" id="GO:0006605">
    <property type="term" value="P:protein targeting"/>
    <property type="evidence" value="ECO:0007669"/>
    <property type="project" value="InterPro"/>
</dbReference>
<dbReference type="EMBL" id="BARV01005743">
    <property type="protein sequence ID" value="GAI17356.1"/>
    <property type="molecule type" value="Genomic_DNA"/>
</dbReference>
<gene>
    <name evidence="10" type="ORF">S06H3_11652</name>
</gene>
<evidence type="ECO:0000256" key="3">
    <source>
        <dbReference type="ARBA" id="ARBA00022475"/>
    </source>
</evidence>
<keyword evidence="6 9" id="KW-1133">Transmembrane helix</keyword>
<keyword evidence="3" id="KW-1003">Cell membrane</keyword>
<keyword evidence="5" id="KW-0653">Protein transport</keyword>
<keyword evidence="7" id="KW-0811">Translocation</keyword>
<dbReference type="NCBIfam" id="TIGR00964">
    <property type="entry name" value="secE_bact"/>
    <property type="match status" value="1"/>
</dbReference>
<evidence type="ECO:0000256" key="2">
    <source>
        <dbReference type="ARBA" id="ARBA00022448"/>
    </source>
</evidence>
<dbReference type="GO" id="GO:0008320">
    <property type="term" value="F:protein transmembrane transporter activity"/>
    <property type="evidence" value="ECO:0007669"/>
    <property type="project" value="InterPro"/>
</dbReference>
<evidence type="ECO:0000256" key="8">
    <source>
        <dbReference type="ARBA" id="ARBA00023136"/>
    </source>
</evidence>
<evidence type="ECO:0008006" key="11">
    <source>
        <dbReference type="Google" id="ProtNLM"/>
    </source>
</evidence>